<sequence>MDERDQKPRATSCLRRDVNHPLENWFTCSSSTAAPSLQSTPISAAANRGKGKGVVRATQYRRPRVMEICEFQAENGVTTFNPGLPSQRIVSARPRKIIRSADVTGDIGFKPTSGLKQKETLQVPSESMNVYLTMTNNGRAVISHSNMLYASRDRVIDLPWKMEGNSADVDRNVTNILDNTGLRQSPMSTEWLGEKMMLLKPREAEEVLMHGELRKKARSCCSVQRSSYAGVESCWKLLLLYNELGRDVATGLYFMRVVNVAQSEQLTSRDRVIDLPWKMEGNSADVDRNVTNILDNTGLRQSPMSTEWLVSQISKINQ</sequence>
<reference evidence="1" key="1">
    <citation type="submission" date="2023-12" db="EMBL/GenBank/DDBJ databases">
        <title>Genome assembly of Anisodus tanguticus.</title>
        <authorList>
            <person name="Wang Y.-J."/>
        </authorList>
    </citation>
    <scope>NUCLEOTIDE SEQUENCE</scope>
    <source>
        <strain evidence="1">KB-2021</strain>
        <tissue evidence="1">Leaf</tissue>
    </source>
</reference>
<evidence type="ECO:0000313" key="1">
    <source>
        <dbReference type="EMBL" id="KAK4370345.1"/>
    </source>
</evidence>
<accession>A0AAE1VS71</accession>
<dbReference type="Proteomes" id="UP001291623">
    <property type="component" value="Unassembled WGS sequence"/>
</dbReference>
<gene>
    <name evidence="1" type="ORF">RND71_009820</name>
</gene>
<comment type="caution">
    <text evidence="1">The sequence shown here is derived from an EMBL/GenBank/DDBJ whole genome shotgun (WGS) entry which is preliminary data.</text>
</comment>
<evidence type="ECO:0000313" key="2">
    <source>
        <dbReference type="Proteomes" id="UP001291623"/>
    </source>
</evidence>
<dbReference type="EMBL" id="JAVYJV010000005">
    <property type="protein sequence ID" value="KAK4370345.1"/>
    <property type="molecule type" value="Genomic_DNA"/>
</dbReference>
<name>A0AAE1VS71_9SOLA</name>
<proteinExistence type="predicted"/>
<organism evidence="1 2">
    <name type="scientific">Anisodus tanguticus</name>
    <dbReference type="NCBI Taxonomy" id="243964"/>
    <lineage>
        <taxon>Eukaryota</taxon>
        <taxon>Viridiplantae</taxon>
        <taxon>Streptophyta</taxon>
        <taxon>Embryophyta</taxon>
        <taxon>Tracheophyta</taxon>
        <taxon>Spermatophyta</taxon>
        <taxon>Magnoliopsida</taxon>
        <taxon>eudicotyledons</taxon>
        <taxon>Gunneridae</taxon>
        <taxon>Pentapetalae</taxon>
        <taxon>asterids</taxon>
        <taxon>lamiids</taxon>
        <taxon>Solanales</taxon>
        <taxon>Solanaceae</taxon>
        <taxon>Solanoideae</taxon>
        <taxon>Hyoscyameae</taxon>
        <taxon>Anisodus</taxon>
    </lineage>
</organism>
<keyword evidence="2" id="KW-1185">Reference proteome</keyword>
<protein>
    <submittedName>
        <fullName evidence="1">Uncharacterized protein</fullName>
    </submittedName>
</protein>
<dbReference type="AlphaFoldDB" id="A0AAE1VS71"/>